<evidence type="ECO:0000256" key="4">
    <source>
        <dbReference type="ARBA" id="ARBA00023125"/>
    </source>
</evidence>
<evidence type="ECO:0000313" key="13">
    <source>
        <dbReference type="Proteomes" id="UP000570010"/>
    </source>
</evidence>
<dbReference type="PROSITE" id="PS51755">
    <property type="entry name" value="OMPR_PHOB"/>
    <property type="match status" value="1"/>
</dbReference>
<dbReference type="GO" id="GO:0032993">
    <property type="term" value="C:protein-DNA complex"/>
    <property type="evidence" value="ECO:0007669"/>
    <property type="project" value="TreeGrafter"/>
</dbReference>
<dbReference type="Proteomes" id="UP000570010">
    <property type="component" value="Unassembled WGS sequence"/>
</dbReference>
<dbReference type="Gene3D" id="6.10.250.690">
    <property type="match status" value="1"/>
</dbReference>
<proteinExistence type="predicted"/>
<keyword evidence="2" id="KW-0902">Two-component regulatory system</keyword>
<dbReference type="SMART" id="SM00862">
    <property type="entry name" value="Trans_reg_C"/>
    <property type="match status" value="1"/>
</dbReference>
<keyword evidence="1 6" id="KW-0597">Phosphoprotein</keyword>
<dbReference type="SMART" id="SM00448">
    <property type="entry name" value="REC"/>
    <property type="match status" value="1"/>
</dbReference>
<dbReference type="GO" id="GO:0000976">
    <property type="term" value="F:transcription cis-regulatory region binding"/>
    <property type="evidence" value="ECO:0007669"/>
    <property type="project" value="TreeGrafter"/>
</dbReference>
<dbReference type="EMBL" id="JACEIO010000020">
    <property type="protein sequence ID" value="MBA4537365.1"/>
    <property type="molecule type" value="Genomic_DNA"/>
</dbReference>
<accession>A0A6B3W168</accession>
<feature type="domain" description="Response regulatory" evidence="8">
    <location>
        <begin position="2"/>
        <end position="116"/>
    </location>
</feature>
<name>A0A6B3W168_9BACI</name>
<dbReference type="FunFam" id="1.10.10.10:FF:000005">
    <property type="entry name" value="Two-component system response regulator"/>
    <property type="match status" value="1"/>
</dbReference>
<dbReference type="InterPro" id="IPR011006">
    <property type="entry name" value="CheY-like_superfamily"/>
</dbReference>
<evidence type="ECO:0000313" key="11">
    <source>
        <dbReference type="EMBL" id="NEY81621.1"/>
    </source>
</evidence>
<evidence type="ECO:0000256" key="7">
    <source>
        <dbReference type="PROSITE-ProRule" id="PRU01091"/>
    </source>
</evidence>
<dbReference type="Proteomes" id="UP000472971">
    <property type="component" value="Unassembled WGS sequence"/>
</dbReference>
<dbReference type="Pfam" id="PF00486">
    <property type="entry name" value="Trans_reg_C"/>
    <property type="match status" value="1"/>
</dbReference>
<dbReference type="EMBL" id="JAAIWN010000018">
    <property type="protein sequence ID" value="NEY81621.1"/>
    <property type="molecule type" value="Genomic_DNA"/>
</dbReference>
<dbReference type="PROSITE" id="PS50110">
    <property type="entry name" value="RESPONSE_REGULATORY"/>
    <property type="match status" value="1"/>
</dbReference>
<dbReference type="CDD" id="cd00383">
    <property type="entry name" value="trans_reg_C"/>
    <property type="match status" value="1"/>
</dbReference>
<evidence type="ECO:0000256" key="5">
    <source>
        <dbReference type="ARBA" id="ARBA00023163"/>
    </source>
</evidence>
<reference evidence="10 13" key="2">
    <citation type="submission" date="2020-07" db="EMBL/GenBank/DDBJ databases">
        <authorList>
            <person name="Feng H."/>
        </authorList>
    </citation>
    <scope>NUCLEOTIDE SEQUENCE [LARGE SCALE GENOMIC DNA]</scope>
    <source>
        <strain evidence="13">s-12</strain>
        <strain evidence="10">S-12</strain>
    </source>
</reference>
<dbReference type="InterPro" id="IPR001789">
    <property type="entry name" value="Sig_transdc_resp-reg_receiver"/>
</dbReference>
<dbReference type="Gene3D" id="3.40.50.2300">
    <property type="match status" value="1"/>
</dbReference>
<dbReference type="Gene3D" id="1.10.10.10">
    <property type="entry name" value="Winged helix-like DNA-binding domain superfamily/Winged helix DNA-binding domain"/>
    <property type="match status" value="1"/>
</dbReference>
<evidence type="ECO:0000256" key="3">
    <source>
        <dbReference type="ARBA" id="ARBA00023015"/>
    </source>
</evidence>
<evidence type="ECO:0000256" key="6">
    <source>
        <dbReference type="PROSITE-ProRule" id="PRU00169"/>
    </source>
</evidence>
<feature type="domain" description="OmpR/PhoB-type" evidence="9">
    <location>
        <begin position="124"/>
        <end position="222"/>
    </location>
</feature>
<keyword evidence="12" id="KW-1185">Reference proteome</keyword>
<dbReference type="PANTHER" id="PTHR48111:SF22">
    <property type="entry name" value="REGULATOR OF RPOS"/>
    <property type="match status" value="1"/>
</dbReference>
<keyword evidence="4 7" id="KW-0238">DNA-binding</keyword>
<keyword evidence="3" id="KW-0805">Transcription regulation</keyword>
<dbReference type="GO" id="GO:0000156">
    <property type="term" value="F:phosphorelay response regulator activity"/>
    <property type="evidence" value="ECO:0007669"/>
    <property type="project" value="TreeGrafter"/>
</dbReference>
<dbReference type="AlphaFoldDB" id="A0A6B3W168"/>
<protein>
    <submittedName>
        <fullName evidence="11">Response regulator transcription factor</fullName>
    </submittedName>
</protein>
<evidence type="ECO:0000313" key="12">
    <source>
        <dbReference type="Proteomes" id="UP000472971"/>
    </source>
</evidence>
<evidence type="ECO:0000313" key="10">
    <source>
        <dbReference type="EMBL" id="MBA4537365.1"/>
    </source>
</evidence>
<dbReference type="InterPro" id="IPR036388">
    <property type="entry name" value="WH-like_DNA-bd_sf"/>
</dbReference>
<dbReference type="SUPFAM" id="SSF52172">
    <property type="entry name" value="CheY-like"/>
    <property type="match status" value="1"/>
</dbReference>
<keyword evidence="5" id="KW-0804">Transcription</keyword>
<reference evidence="11 12" key="1">
    <citation type="submission" date="2020-02" db="EMBL/GenBank/DDBJ databases">
        <title>Bacillus aquiflavi sp. nov., isolated from yellow water of strong flavor Chinese baijiu in Yibin region of China.</title>
        <authorList>
            <person name="Xie J."/>
        </authorList>
    </citation>
    <scope>NUCLEOTIDE SEQUENCE [LARGE SCALE GENOMIC DNA]</scope>
    <source>
        <strain evidence="11 12">3H-10</strain>
    </source>
</reference>
<sequence>MNILLAEDDERLGKILHHLLQKELNNVDWVKNGSDAYDYATYSPYDVLVLDWMMPKISGIDVCNRLRKEGFQGGILILTAKDDLGDIVTGLDSGADDYVVKPFEFEELYARIRALSRRKEKRFEQVLQLNNLSLHLDSHLVMKDGEQIDLTKKEYQLLEVLMRNKEQVLTREQLIETIWGFDADISDNALDALIKLVRKKIDRHDEESFIQTVRGVGYKMRDKNV</sequence>
<dbReference type="InterPro" id="IPR039420">
    <property type="entry name" value="WalR-like"/>
</dbReference>
<dbReference type="GO" id="GO:0005829">
    <property type="term" value="C:cytosol"/>
    <property type="evidence" value="ECO:0007669"/>
    <property type="project" value="TreeGrafter"/>
</dbReference>
<evidence type="ECO:0000256" key="1">
    <source>
        <dbReference type="ARBA" id="ARBA00022553"/>
    </source>
</evidence>
<evidence type="ECO:0000259" key="9">
    <source>
        <dbReference type="PROSITE" id="PS51755"/>
    </source>
</evidence>
<dbReference type="GO" id="GO:0006355">
    <property type="term" value="P:regulation of DNA-templated transcription"/>
    <property type="evidence" value="ECO:0007669"/>
    <property type="project" value="InterPro"/>
</dbReference>
<evidence type="ECO:0000259" key="8">
    <source>
        <dbReference type="PROSITE" id="PS50110"/>
    </source>
</evidence>
<dbReference type="PANTHER" id="PTHR48111">
    <property type="entry name" value="REGULATOR OF RPOS"/>
    <property type="match status" value="1"/>
</dbReference>
<dbReference type="RefSeq" id="WP_163242015.1">
    <property type="nucleotide sequence ID" value="NZ_CP082780.1"/>
</dbReference>
<feature type="modified residue" description="4-aspartylphosphate" evidence="6">
    <location>
        <position position="51"/>
    </location>
</feature>
<dbReference type="Pfam" id="PF00072">
    <property type="entry name" value="Response_reg"/>
    <property type="match status" value="1"/>
</dbReference>
<dbReference type="InterPro" id="IPR001867">
    <property type="entry name" value="OmpR/PhoB-type_DNA-bd"/>
</dbReference>
<comment type="caution">
    <text evidence="11">The sequence shown here is derived from an EMBL/GenBank/DDBJ whole genome shotgun (WGS) entry which is preliminary data.</text>
</comment>
<feature type="DNA-binding region" description="OmpR/PhoB-type" evidence="7">
    <location>
        <begin position="124"/>
        <end position="222"/>
    </location>
</feature>
<evidence type="ECO:0000256" key="2">
    <source>
        <dbReference type="ARBA" id="ARBA00023012"/>
    </source>
</evidence>
<gene>
    <name evidence="11" type="ORF">G4D64_08865</name>
    <name evidence="10" type="ORF">H1Z61_09470</name>
</gene>
<organism evidence="11 12">
    <name type="scientific">Bacillus aquiflavi</name>
    <dbReference type="NCBI Taxonomy" id="2672567"/>
    <lineage>
        <taxon>Bacteria</taxon>
        <taxon>Bacillati</taxon>
        <taxon>Bacillota</taxon>
        <taxon>Bacilli</taxon>
        <taxon>Bacillales</taxon>
        <taxon>Bacillaceae</taxon>
        <taxon>Bacillus</taxon>
    </lineage>
</organism>